<evidence type="ECO:0000256" key="4">
    <source>
        <dbReference type="ARBA" id="ARBA00022475"/>
    </source>
</evidence>
<dbReference type="KEGG" id="mnu:NCTC10166_00378"/>
<name>A0A449A5A1_9BACT</name>
<evidence type="ECO:0000313" key="13">
    <source>
        <dbReference type="Proteomes" id="UP000289440"/>
    </source>
</evidence>
<feature type="transmembrane region" description="Helical" evidence="9">
    <location>
        <begin position="722"/>
        <end position="746"/>
    </location>
</feature>
<keyword evidence="10" id="KW-0175">Coiled coil</keyword>
<dbReference type="OrthoDB" id="9778687at2"/>
<dbReference type="GO" id="GO:0042956">
    <property type="term" value="P:maltodextrin transmembrane transport"/>
    <property type="evidence" value="ECO:0007669"/>
    <property type="project" value="TreeGrafter"/>
</dbReference>
<comment type="subcellular location">
    <subcellularLocation>
        <location evidence="1 9">Cell membrane</location>
        <topology evidence="1 9">Multi-pass membrane protein</topology>
    </subcellularLocation>
</comment>
<dbReference type="EMBL" id="LR214951">
    <property type="protein sequence ID" value="VEU59407.1"/>
    <property type="molecule type" value="Genomic_DNA"/>
</dbReference>
<feature type="transmembrane region" description="Helical" evidence="9">
    <location>
        <begin position="615"/>
        <end position="637"/>
    </location>
</feature>
<keyword evidence="8 9" id="KW-0472">Membrane</keyword>
<feature type="transmembrane region" description="Helical" evidence="9">
    <location>
        <begin position="928"/>
        <end position="949"/>
    </location>
</feature>
<organism evidence="12 13">
    <name type="scientific">Mesomycoplasma neurolyticum</name>
    <dbReference type="NCBI Taxonomy" id="2120"/>
    <lineage>
        <taxon>Bacteria</taxon>
        <taxon>Bacillati</taxon>
        <taxon>Mycoplasmatota</taxon>
        <taxon>Mycoplasmoidales</taxon>
        <taxon>Metamycoplasmataceae</taxon>
        <taxon>Mesomycoplasma</taxon>
    </lineage>
</organism>
<feature type="transmembrane region" description="Helical" evidence="9">
    <location>
        <begin position="666"/>
        <end position="687"/>
    </location>
</feature>
<evidence type="ECO:0000256" key="9">
    <source>
        <dbReference type="RuleBase" id="RU363032"/>
    </source>
</evidence>
<feature type="transmembrane region" description="Helical" evidence="9">
    <location>
        <begin position="590"/>
        <end position="608"/>
    </location>
</feature>
<evidence type="ECO:0000313" key="12">
    <source>
        <dbReference type="EMBL" id="VEU59407.1"/>
    </source>
</evidence>
<feature type="transmembrane region" description="Helical" evidence="9">
    <location>
        <begin position="881"/>
        <end position="899"/>
    </location>
</feature>
<dbReference type="Gene3D" id="1.10.3720.10">
    <property type="entry name" value="MetI-like"/>
    <property type="match status" value="1"/>
</dbReference>
<evidence type="ECO:0000256" key="10">
    <source>
        <dbReference type="SAM" id="Coils"/>
    </source>
</evidence>
<evidence type="ECO:0000256" key="6">
    <source>
        <dbReference type="ARBA" id="ARBA00022692"/>
    </source>
</evidence>
<dbReference type="InterPro" id="IPR000515">
    <property type="entry name" value="MetI-like"/>
</dbReference>
<dbReference type="PANTHER" id="PTHR47314">
    <property type="entry name" value="MALTOSE/MALTODEXTRIN TRANSPORT SYSTEM PERMEASE PROTEIN MALF"/>
    <property type="match status" value="1"/>
</dbReference>
<keyword evidence="7 9" id="KW-1133">Transmembrane helix</keyword>
<dbReference type="RefSeq" id="WP_129719799.1">
    <property type="nucleotide sequence ID" value="NZ_LR214951.1"/>
</dbReference>
<dbReference type="PANTHER" id="PTHR47314:SF1">
    <property type="entry name" value="MALTOSE_MALTODEXTRIN TRANSPORT SYSTEM PERMEASE PROTEIN MALF"/>
    <property type="match status" value="1"/>
</dbReference>
<keyword evidence="13" id="KW-1185">Reference proteome</keyword>
<gene>
    <name evidence="12" type="primary">malF</name>
    <name evidence="12" type="ORF">NCTC10166_00378</name>
</gene>
<keyword evidence="3 9" id="KW-0813">Transport</keyword>
<sequence length="1028" mass="120525">MEKIYFWNWYGHRFDKKINDQKLDFYYYKQQINNVYNREKIKIYNNKKNNKQLFLKAKNALENKKNTTLKTLKIAYSNDLNIQKQSIKELNISNNLKNLIKFEIKKINLKLKESKRYVQNYFELLKNTSDDIHTKEKIIKGLILDAQEIEQKEFKKLAFLNISKKYYLSTKNLEINDISILDRLKLNDYEKTILNKDNNKEKIIFFYSKLVLKLNDLQKKKQLKLKDIKIIKKESKKKFLQNKKEIKISFENKIKNIEYSYNKEYFEQTNLIKQKKNQANKKLLSNKQKLLELQKLKETKLKNFYLKQKNDILKIKNKYKNNLQLIKKLHLFEMKYKKTILINNFYNLDSEKIKNIYSKLKDNLNNSKILNEFHNEINKSKKYYLEDKSLNKIVLTKLLKNNFSLIKNYWRKQNKILYVKALYYQEKSKILKDSSYESEFLEAKSNAAFNYVKDFSQELLKSNLEYKNAIYSLYLTDKDKNKKNAILLNNKNNDLKNNFKNEQINLKKMLKNKEITKKAYKTNLQKIKNFVNDEINELKLQNSEFKNKLILKTNFSKLLYKKKIFTKLYKSQILEAQKSIPIEANKYSNWKAMLLNLILPGSAEILIFKQYLKGFIMLLFTSLFYFVFVPFAFGLTWSKIGGVQGLIDLGSRIHNAAKGIVPDARYWMFGGIASIILLTITLAYNISSAVSAWRNGKFLSQGLRPLNWEQTKKWISNQGFPWMISIPGWFLIAFIVITPLLTSFLLSLSNTGFQHEPPGKTVDWVGFSQYGKWWIFRNNGLVLSLFRVMTWTFIWTFSAGFLVIIVGVIFALLVNNQHIKFKKFFRLIYIIPWAIPAFVTIIFLKSIFQADNDSLVNNILINLGIIKNGINYFSNIHTTRFLLIVIQTWLGHSYIFLLITGNLQSISKDVYEAASIDGANKKRQFSQITLPILLNSLMPLLIGQFIFMFNNFTIISLFSGGGPAYSQPTVFLEAGTDIMISWIFKLTQGTVQIDGNTAFASALVILSSSISVGFAAYGFAKNIKKGNN</sequence>
<reference evidence="12 13" key="1">
    <citation type="submission" date="2019-01" db="EMBL/GenBank/DDBJ databases">
        <authorList>
            <consortium name="Pathogen Informatics"/>
        </authorList>
    </citation>
    <scope>NUCLEOTIDE SEQUENCE [LARGE SCALE GENOMIC DNA]</scope>
    <source>
        <strain evidence="12 13">NCTC10166</strain>
    </source>
</reference>
<dbReference type="Pfam" id="PF00528">
    <property type="entry name" value="BPD_transp_1"/>
    <property type="match status" value="1"/>
</dbReference>
<proteinExistence type="inferred from homology"/>
<dbReference type="SUPFAM" id="SSF161098">
    <property type="entry name" value="MetI-like"/>
    <property type="match status" value="1"/>
</dbReference>
<dbReference type="GO" id="GO:0015423">
    <property type="term" value="F:ABC-type maltose transporter activity"/>
    <property type="evidence" value="ECO:0007669"/>
    <property type="project" value="TreeGrafter"/>
</dbReference>
<dbReference type="GO" id="GO:1990060">
    <property type="term" value="C:maltose transport complex"/>
    <property type="evidence" value="ECO:0007669"/>
    <property type="project" value="TreeGrafter"/>
</dbReference>
<feature type="transmembrane region" description="Helical" evidence="9">
    <location>
        <begin position="793"/>
        <end position="815"/>
    </location>
</feature>
<evidence type="ECO:0000256" key="8">
    <source>
        <dbReference type="ARBA" id="ARBA00023136"/>
    </source>
</evidence>
<feature type="transmembrane region" description="Helical" evidence="9">
    <location>
        <begin position="998"/>
        <end position="1020"/>
    </location>
</feature>
<evidence type="ECO:0000256" key="1">
    <source>
        <dbReference type="ARBA" id="ARBA00004651"/>
    </source>
</evidence>
<feature type="domain" description="ABC transmembrane type-1" evidence="11">
    <location>
        <begin position="789"/>
        <end position="1016"/>
    </location>
</feature>
<protein>
    <submittedName>
        <fullName evidence="12">Maltose transport system permease protein malF</fullName>
    </submittedName>
</protein>
<dbReference type="PROSITE" id="PS50928">
    <property type="entry name" value="ABC_TM1"/>
    <property type="match status" value="1"/>
</dbReference>
<keyword evidence="4" id="KW-1003">Cell membrane</keyword>
<evidence type="ECO:0000259" key="11">
    <source>
        <dbReference type="PROSITE" id="PS50928"/>
    </source>
</evidence>
<feature type="transmembrane region" description="Helical" evidence="9">
    <location>
        <begin position="827"/>
        <end position="848"/>
    </location>
</feature>
<dbReference type="Proteomes" id="UP000289440">
    <property type="component" value="Chromosome"/>
</dbReference>
<dbReference type="AlphaFoldDB" id="A0A449A5A1"/>
<evidence type="ECO:0000256" key="2">
    <source>
        <dbReference type="ARBA" id="ARBA00009047"/>
    </source>
</evidence>
<evidence type="ECO:0000256" key="3">
    <source>
        <dbReference type="ARBA" id="ARBA00022448"/>
    </source>
</evidence>
<evidence type="ECO:0000256" key="7">
    <source>
        <dbReference type="ARBA" id="ARBA00022989"/>
    </source>
</evidence>
<keyword evidence="5" id="KW-0762">Sugar transport</keyword>
<dbReference type="CDD" id="cd06261">
    <property type="entry name" value="TM_PBP2"/>
    <property type="match status" value="1"/>
</dbReference>
<keyword evidence="6 9" id="KW-0812">Transmembrane</keyword>
<dbReference type="InterPro" id="IPR035906">
    <property type="entry name" value="MetI-like_sf"/>
</dbReference>
<feature type="coiled-coil region" evidence="10">
    <location>
        <begin position="478"/>
        <end position="548"/>
    </location>
</feature>
<comment type="similarity">
    <text evidence="2">Belongs to the binding-protein-dependent transport system permease family. MalFG subfamily.</text>
</comment>
<evidence type="ECO:0000256" key="5">
    <source>
        <dbReference type="ARBA" id="ARBA00022597"/>
    </source>
</evidence>
<accession>A0A449A5A1</accession>